<sequence>DEPFVVPKTKTNLPYPLRFLSINLNSQRLDKEKQEVKNIVEQPTEHRTRIEKSFKNFRIIHKSSTSLKNTSQISPVHAIAPILSTKELEYSPSIGYEHLSTTLETELDEVTKSSAKNLLPIPSECEVTLEDDNKCDMPIQDQSSSVFTTFSNPLFKDNDDLTFSDDESLFEEDVPIEESKVYSNLLFDDDEINSDELESHVKSNFVESLSNHDALIDSSQKIDYLEEFFGELSHINPEITETDFDFEKEICLIENLLYDNSSPRPSKELYAEIANSIVESFPSSIIPV</sequence>
<comment type="caution">
    <text evidence="1">The sequence shown here is derived from an EMBL/GenBank/DDBJ whole genome shotgun (WGS) entry which is preliminary data.</text>
</comment>
<proteinExistence type="predicted"/>
<organism evidence="1">
    <name type="scientific">Tanacetum cinerariifolium</name>
    <name type="common">Dalmatian daisy</name>
    <name type="synonym">Chrysanthemum cinerariifolium</name>
    <dbReference type="NCBI Taxonomy" id="118510"/>
    <lineage>
        <taxon>Eukaryota</taxon>
        <taxon>Viridiplantae</taxon>
        <taxon>Streptophyta</taxon>
        <taxon>Embryophyta</taxon>
        <taxon>Tracheophyta</taxon>
        <taxon>Spermatophyta</taxon>
        <taxon>Magnoliopsida</taxon>
        <taxon>eudicotyledons</taxon>
        <taxon>Gunneridae</taxon>
        <taxon>Pentapetalae</taxon>
        <taxon>asterids</taxon>
        <taxon>campanulids</taxon>
        <taxon>Asterales</taxon>
        <taxon>Asteraceae</taxon>
        <taxon>Asteroideae</taxon>
        <taxon>Anthemideae</taxon>
        <taxon>Anthemidinae</taxon>
        <taxon>Tanacetum</taxon>
    </lineage>
</organism>
<reference evidence="1" key="1">
    <citation type="journal article" date="2019" name="Sci. Rep.">
        <title>Draft genome of Tanacetum cinerariifolium, the natural source of mosquito coil.</title>
        <authorList>
            <person name="Yamashiro T."/>
            <person name="Shiraishi A."/>
            <person name="Satake H."/>
            <person name="Nakayama K."/>
        </authorList>
    </citation>
    <scope>NUCLEOTIDE SEQUENCE</scope>
</reference>
<evidence type="ECO:0000313" key="1">
    <source>
        <dbReference type="EMBL" id="GFA26009.1"/>
    </source>
</evidence>
<name>A0A699JDQ6_TANCI</name>
<accession>A0A699JDQ6</accession>
<gene>
    <name evidence="1" type="ORF">Tci_597981</name>
</gene>
<protein>
    <recommendedName>
        <fullName evidence="2">Reverse transcriptase domain-containing protein</fullName>
    </recommendedName>
</protein>
<dbReference type="AlphaFoldDB" id="A0A699JDQ6"/>
<dbReference type="EMBL" id="BKCJ010394196">
    <property type="protein sequence ID" value="GFA26009.1"/>
    <property type="molecule type" value="Genomic_DNA"/>
</dbReference>
<evidence type="ECO:0008006" key="2">
    <source>
        <dbReference type="Google" id="ProtNLM"/>
    </source>
</evidence>
<feature type="non-terminal residue" evidence="1">
    <location>
        <position position="1"/>
    </location>
</feature>